<dbReference type="AlphaFoldDB" id="A0AA47NZ16"/>
<name>A0AA47NZ16_MERPO</name>
<dbReference type="Gene3D" id="1.20.5.340">
    <property type="match status" value="1"/>
</dbReference>
<feature type="region of interest" description="Disordered" evidence="9">
    <location>
        <begin position="390"/>
        <end position="411"/>
    </location>
</feature>
<evidence type="ECO:0000256" key="5">
    <source>
        <dbReference type="ARBA" id="ARBA00023054"/>
    </source>
</evidence>
<keyword evidence="7" id="KW-0472">Membrane</keyword>
<evidence type="ECO:0000256" key="3">
    <source>
        <dbReference type="ARBA" id="ARBA00022692"/>
    </source>
</evidence>
<dbReference type="Proteomes" id="UP001174136">
    <property type="component" value="Unassembled WGS sequence"/>
</dbReference>
<comment type="similarity">
    <text evidence="2">Belongs to the CCDC90 family.</text>
</comment>
<evidence type="ECO:0000256" key="6">
    <source>
        <dbReference type="ARBA" id="ARBA00023128"/>
    </source>
</evidence>
<evidence type="ECO:0000256" key="8">
    <source>
        <dbReference type="SAM" id="Coils"/>
    </source>
</evidence>
<dbReference type="Pfam" id="PF07798">
    <property type="entry name" value="CCDC90-like"/>
    <property type="match status" value="1"/>
</dbReference>
<evidence type="ECO:0000256" key="7">
    <source>
        <dbReference type="ARBA" id="ARBA00023136"/>
    </source>
</evidence>
<comment type="subcellular location">
    <subcellularLocation>
        <location evidence="1">Mitochondrion membrane</location>
    </subcellularLocation>
</comment>
<feature type="coiled-coil region" evidence="8">
    <location>
        <begin position="194"/>
        <end position="232"/>
    </location>
</feature>
<evidence type="ECO:0000256" key="2">
    <source>
        <dbReference type="ARBA" id="ARBA00007224"/>
    </source>
</evidence>
<dbReference type="FunFam" id="1.20.5.340:FF:000015">
    <property type="entry name" value="Mitochondrial calcium uniporter regulator 1"/>
    <property type="match status" value="1"/>
</dbReference>
<sequence>MNTKSAKMTDSLWKRTTFQQGDSDGQSRKPTAALHGRRHASCVTVTPRPGVPVLKGDAAAAAHSPAVLAGTVRTGTTMNPAALRSLVRRRLAGTMATVARNVHVGCPTATHTVRKVELTPLEQRKLTFDSHAVVTDLEKNGFEKKQAEIIVSALVTLTTANMDIVYKDMVTSSHQEVALQQILAHLDSLRKDMVILEKSEFANLRSENEKMKRELDQLKARLTEESQRVRGEARLDINLERSRISDMFTEQEKKLLEATTEFHRKNANLDHDTMETNKKIDLDVASLKTLLESLKLETVRYLAASVFACLAIALGFYRLWKGVPWGHIPLPSHLSHHVGGGSDALELLLLGSLLGLLDHLLIHLLKEQALGSLLEISNLLKLDPVLRTRGGGSPGATGGTEEDSGNGQNAISNTDQKKAVLVEALTISSCFVSFRLDRGGAGDDARGDEFRQEVVDVHLAKVALWGAKLSTCRKTSHSTQ</sequence>
<protein>
    <submittedName>
        <fullName evidence="10">Coiled-coil domain-containing protein 90B, mitochondrial</fullName>
    </submittedName>
</protein>
<gene>
    <name evidence="10" type="primary">ccdc90b</name>
    <name evidence="10" type="ORF">N1851_017443</name>
</gene>
<dbReference type="PANTHER" id="PTHR14360:SF14">
    <property type="entry name" value="COILED-COIL DOMAIN-CONTAINING PROTEIN 90B, MITOCHONDRIAL"/>
    <property type="match status" value="1"/>
</dbReference>
<dbReference type="GO" id="GO:0031966">
    <property type="term" value="C:mitochondrial membrane"/>
    <property type="evidence" value="ECO:0007669"/>
    <property type="project" value="UniProtKB-SubCell"/>
</dbReference>
<organism evidence="10 11">
    <name type="scientific">Merluccius polli</name>
    <name type="common">Benguela hake</name>
    <name type="synonym">Merluccius cadenati</name>
    <dbReference type="NCBI Taxonomy" id="89951"/>
    <lineage>
        <taxon>Eukaryota</taxon>
        <taxon>Metazoa</taxon>
        <taxon>Chordata</taxon>
        <taxon>Craniata</taxon>
        <taxon>Vertebrata</taxon>
        <taxon>Euteleostomi</taxon>
        <taxon>Actinopterygii</taxon>
        <taxon>Neopterygii</taxon>
        <taxon>Teleostei</taxon>
        <taxon>Neoteleostei</taxon>
        <taxon>Acanthomorphata</taxon>
        <taxon>Zeiogadaria</taxon>
        <taxon>Gadariae</taxon>
        <taxon>Gadiformes</taxon>
        <taxon>Gadoidei</taxon>
        <taxon>Merlucciidae</taxon>
        <taxon>Merluccius</taxon>
    </lineage>
</organism>
<evidence type="ECO:0000256" key="9">
    <source>
        <dbReference type="SAM" id="MobiDB-lite"/>
    </source>
</evidence>
<feature type="compositionally biased region" description="Polar residues" evidence="9">
    <location>
        <begin position="1"/>
        <end position="24"/>
    </location>
</feature>
<feature type="region of interest" description="Disordered" evidence="9">
    <location>
        <begin position="1"/>
        <end position="41"/>
    </location>
</feature>
<dbReference type="EMBL" id="JAOPHQ010003154">
    <property type="protein sequence ID" value="KAK0144186.1"/>
    <property type="molecule type" value="Genomic_DNA"/>
</dbReference>
<keyword evidence="6" id="KW-0496">Mitochondrion</keyword>
<keyword evidence="5 8" id="KW-0175">Coiled coil</keyword>
<comment type="caution">
    <text evidence="10">The sequence shown here is derived from an EMBL/GenBank/DDBJ whole genome shotgun (WGS) entry which is preliminary data.</text>
</comment>
<dbReference type="PANTHER" id="PTHR14360">
    <property type="entry name" value="PROTEIN FMP32, MITOCHONDRIAL"/>
    <property type="match status" value="1"/>
</dbReference>
<accession>A0AA47NZ16</accession>
<keyword evidence="4" id="KW-1133">Transmembrane helix</keyword>
<evidence type="ECO:0000313" key="10">
    <source>
        <dbReference type="EMBL" id="KAK0144186.1"/>
    </source>
</evidence>
<keyword evidence="11" id="KW-1185">Reference proteome</keyword>
<evidence type="ECO:0000256" key="1">
    <source>
        <dbReference type="ARBA" id="ARBA00004325"/>
    </source>
</evidence>
<reference evidence="10" key="1">
    <citation type="journal article" date="2023" name="Front. Mar. Sci.">
        <title>A new Merluccius polli reference genome to investigate the effects of global change in West African waters.</title>
        <authorList>
            <person name="Mateo J.L."/>
            <person name="Blanco-Fernandez C."/>
            <person name="Garcia-Vazquez E."/>
            <person name="Machado-Schiaffino G."/>
        </authorList>
    </citation>
    <scope>NUCLEOTIDE SEQUENCE</scope>
    <source>
        <strain evidence="10">C29</strain>
        <tissue evidence="10">Fin</tissue>
    </source>
</reference>
<evidence type="ECO:0000256" key="4">
    <source>
        <dbReference type="ARBA" id="ARBA00022989"/>
    </source>
</evidence>
<proteinExistence type="inferred from homology"/>
<keyword evidence="3" id="KW-0812">Transmembrane</keyword>
<evidence type="ECO:0000313" key="11">
    <source>
        <dbReference type="Proteomes" id="UP001174136"/>
    </source>
</evidence>
<dbReference type="InterPro" id="IPR024461">
    <property type="entry name" value="CCDC90-like"/>
</dbReference>